<proteinExistence type="predicted"/>
<dbReference type="PANTHER" id="PTHR13439">
    <property type="entry name" value="CT120 PROTEIN"/>
    <property type="match status" value="1"/>
</dbReference>
<organism evidence="8 9">
    <name type="scientific">Branchiostoma lanceolatum</name>
    <name type="common">Common lancelet</name>
    <name type="synonym">Amphioxus lanceolatum</name>
    <dbReference type="NCBI Taxonomy" id="7740"/>
    <lineage>
        <taxon>Eukaryota</taxon>
        <taxon>Metazoa</taxon>
        <taxon>Chordata</taxon>
        <taxon>Cephalochordata</taxon>
        <taxon>Leptocardii</taxon>
        <taxon>Amphioxiformes</taxon>
        <taxon>Branchiostomatidae</taxon>
        <taxon>Branchiostoma</taxon>
    </lineage>
</organism>
<dbReference type="PROSITE" id="PS50922">
    <property type="entry name" value="TLC"/>
    <property type="match status" value="1"/>
</dbReference>
<protein>
    <submittedName>
        <fullName evidence="8">Hypp7912 protein</fullName>
    </submittedName>
</protein>
<evidence type="ECO:0000313" key="8">
    <source>
        <dbReference type="EMBL" id="CAH1247401.1"/>
    </source>
</evidence>
<keyword evidence="2 5" id="KW-0812">Transmembrane</keyword>
<evidence type="ECO:0000256" key="3">
    <source>
        <dbReference type="ARBA" id="ARBA00022989"/>
    </source>
</evidence>
<evidence type="ECO:0000313" key="9">
    <source>
        <dbReference type="Proteomes" id="UP000838412"/>
    </source>
</evidence>
<dbReference type="GO" id="GO:0005783">
    <property type="term" value="C:endoplasmic reticulum"/>
    <property type="evidence" value="ECO:0007669"/>
    <property type="project" value="TreeGrafter"/>
</dbReference>
<dbReference type="PANTHER" id="PTHR13439:SF0">
    <property type="entry name" value="TOPOISOMERASE I DAMAGE AFFECTED PROTEIN 4"/>
    <property type="match status" value="1"/>
</dbReference>
<evidence type="ECO:0000256" key="2">
    <source>
        <dbReference type="ARBA" id="ARBA00022692"/>
    </source>
</evidence>
<sequence length="179" mass="20624">MEDYMSIFLAGLATFVLAFCVFGAAPRILGLLSEQYGKLEPKKRVLADNSLMSGVITAILGSVSSYVFFFDPEVYPTCLRILLNLLSEKKSLLYTVNGVLMTSLFFLCRVAIIPFYWRTVYTFYTQGSFPQIDWPVFYVMLYGRVFFDVLNVFWFCKMMSYFVGKLIRPKAEHHDAIQI</sequence>
<dbReference type="AlphaFoldDB" id="A0A8K0ED31"/>
<feature type="transmembrane region" description="Helical" evidence="6">
    <location>
        <begin position="50"/>
        <end position="70"/>
    </location>
</feature>
<dbReference type="Proteomes" id="UP000838412">
    <property type="component" value="Chromosome 16"/>
</dbReference>
<gene>
    <name evidence="8" type="primary">Hypp7912</name>
    <name evidence="8" type="ORF">BLAG_LOCUS9081</name>
</gene>
<feature type="transmembrane region" description="Helical" evidence="6">
    <location>
        <begin position="137"/>
        <end position="156"/>
    </location>
</feature>
<evidence type="ECO:0000259" key="7">
    <source>
        <dbReference type="PROSITE" id="PS50922"/>
    </source>
</evidence>
<dbReference type="InterPro" id="IPR006634">
    <property type="entry name" value="TLC-dom"/>
</dbReference>
<dbReference type="OrthoDB" id="10266980at2759"/>
<dbReference type="GO" id="GO:0016020">
    <property type="term" value="C:membrane"/>
    <property type="evidence" value="ECO:0007669"/>
    <property type="project" value="UniProtKB-SubCell"/>
</dbReference>
<feature type="domain" description="TLC" evidence="7">
    <location>
        <begin position="1"/>
        <end position="167"/>
    </location>
</feature>
<name>A0A8K0ED31_BRALA</name>
<dbReference type="GO" id="GO:0055088">
    <property type="term" value="P:lipid homeostasis"/>
    <property type="evidence" value="ECO:0007669"/>
    <property type="project" value="TreeGrafter"/>
</dbReference>
<feature type="transmembrane region" description="Helical" evidence="6">
    <location>
        <begin position="91"/>
        <end position="117"/>
    </location>
</feature>
<keyword evidence="9" id="KW-1185">Reference proteome</keyword>
<comment type="subcellular location">
    <subcellularLocation>
        <location evidence="1">Membrane</location>
        <topology evidence="1">Multi-pass membrane protein</topology>
    </subcellularLocation>
</comment>
<dbReference type="Pfam" id="PF03798">
    <property type="entry name" value="TRAM_LAG1_CLN8"/>
    <property type="match status" value="1"/>
</dbReference>
<evidence type="ECO:0000256" key="4">
    <source>
        <dbReference type="ARBA" id="ARBA00023136"/>
    </source>
</evidence>
<dbReference type="EMBL" id="OV696701">
    <property type="protein sequence ID" value="CAH1247401.1"/>
    <property type="molecule type" value="Genomic_DNA"/>
</dbReference>
<keyword evidence="4 5" id="KW-0472">Membrane</keyword>
<evidence type="ECO:0000256" key="1">
    <source>
        <dbReference type="ARBA" id="ARBA00004141"/>
    </source>
</evidence>
<dbReference type="InterPro" id="IPR050846">
    <property type="entry name" value="TLCD"/>
</dbReference>
<accession>A0A8K0ED31</accession>
<keyword evidence="3 6" id="KW-1133">Transmembrane helix</keyword>
<evidence type="ECO:0000256" key="6">
    <source>
        <dbReference type="SAM" id="Phobius"/>
    </source>
</evidence>
<reference evidence="8" key="1">
    <citation type="submission" date="2022-01" db="EMBL/GenBank/DDBJ databases">
        <authorList>
            <person name="Braso-Vives M."/>
        </authorList>
    </citation>
    <scope>NUCLEOTIDE SEQUENCE</scope>
</reference>
<evidence type="ECO:0000256" key="5">
    <source>
        <dbReference type="PROSITE-ProRule" id="PRU00205"/>
    </source>
</evidence>